<dbReference type="InterPro" id="IPR000504">
    <property type="entry name" value="RRM_dom"/>
</dbReference>
<comment type="caution">
    <text evidence="8">The sequence shown here is derived from an EMBL/GenBank/DDBJ whole genome shotgun (WGS) entry which is preliminary data.</text>
</comment>
<dbReference type="FunFam" id="3.30.70.330:FF:000041">
    <property type="entry name" value="Epithelial splicing regulatory protein 1"/>
    <property type="match status" value="1"/>
</dbReference>
<dbReference type="SUPFAM" id="SSF54928">
    <property type="entry name" value="RNA-binding domain, RBD"/>
    <property type="match status" value="6"/>
</dbReference>
<dbReference type="InterPro" id="IPR050666">
    <property type="entry name" value="ESRP"/>
</dbReference>
<dbReference type="SMART" id="SM00360">
    <property type="entry name" value="RRM"/>
    <property type="match status" value="4"/>
</dbReference>
<evidence type="ECO:0000256" key="5">
    <source>
        <dbReference type="ARBA" id="ARBA00023187"/>
    </source>
</evidence>
<keyword evidence="2" id="KW-0507">mRNA processing</keyword>
<evidence type="ECO:0000256" key="6">
    <source>
        <dbReference type="PROSITE-ProRule" id="PRU00176"/>
    </source>
</evidence>
<evidence type="ECO:0000256" key="3">
    <source>
        <dbReference type="ARBA" id="ARBA00022737"/>
    </source>
</evidence>
<dbReference type="InterPro" id="IPR012677">
    <property type="entry name" value="Nucleotide-bd_a/b_plait_sf"/>
</dbReference>
<dbReference type="InterPro" id="IPR036397">
    <property type="entry name" value="RNaseH_sf"/>
</dbReference>
<dbReference type="GO" id="GO:0008380">
    <property type="term" value="P:RNA splicing"/>
    <property type="evidence" value="ECO:0007669"/>
    <property type="project" value="UniProtKB-KW"/>
</dbReference>
<dbReference type="EMBL" id="CAJNOG010001384">
    <property type="protein sequence ID" value="CAF1438389.1"/>
    <property type="molecule type" value="Genomic_DNA"/>
</dbReference>
<feature type="domain" description="RRM" evidence="7">
    <location>
        <begin position="351"/>
        <end position="434"/>
    </location>
</feature>
<dbReference type="Gene3D" id="3.30.70.330">
    <property type="match status" value="6"/>
</dbReference>
<evidence type="ECO:0000313" key="9">
    <source>
        <dbReference type="Proteomes" id="UP000663845"/>
    </source>
</evidence>
<accession>A0A815NHN1</accession>
<gene>
    <name evidence="8" type="ORF">JYZ213_LOCUS39976</name>
</gene>
<evidence type="ECO:0000256" key="1">
    <source>
        <dbReference type="ARBA" id="ARBA00008866"/>
    </source>
</evidence>
<evidence type="ECO:0000256" key="2">
    <source>
        <dbReference type="ARBA" id="ARBA00022664"/>
    </source>
</evidence>
<dbReference type="GO" id="GO:0006397">
    <property type="term" value="P:mRNA processing"/>
    <property type="evidence" value="ECO:0007669"/>
    <property type="project" value="UniProtKB-KW"/>
</dbReference>
<dbReference type="InterPro" id="IPR012337">
    <property type="entry name" value="RNaseH-like_sf"/>
</dbReference>
<sequence>MTSPSSSVPSITTTVVSIANIETNTEHNNNNNKQYLCLFHLITAGLLDDNIGSDEQEIIEMIHLIIDVDEKKTVALHRQYIHPSTIDVLTTECKEISGIDETLVFSSELDLDGALRKFDTFLHDRCLHPDLGINITFVCVNCLHLRQCLHPESAKKSITLPNYYWKYFDLRLEFENMYKTSECNHINTMLEKLSICPIDETDYCMRYIKHMELIVYQMLNDGHHFEKPEYISANLQQGICSLEDNIEESTVVRARGLPWQCTDQDVAKFFRGLDIEKGGVALCLSTQGRRNGEALVRFSKVAHRELALRRHKHHIGQRYIEVYKASGRDFLNVAGGSNSEAQAFLQRDGQVIIRMRGLPFDATAKDVVEFFTRGDLPTATVDGEEGVLFVHYPDGRSTGDAFVMVKTENEASQALLKHKETMGARYIELFRIDGEEGVLFVHYPDGRSTGDAFVMVKTENEASQALLKHKETMGARYIELFRSTTAEVQQVFRRSQDPKNFQTSLKDIPFAPLPILPPEMLTGGNKKDCIRVRNLPIECGIEQILEFLGIHSQHIVAQGVHMVYNAHGQPSGEAFIQMNSEGASFNAATHKNNKYMFFNGKKRYIEVIQCSGEDMNHILLGLVPSNLIPTNIQRQTMYSSHRAPPGLPMSTLQPQMLPPSMPMSLGAPSQSSTISISSGQPTLSSNGFHPNTTYYPMQVFYYPTPPLTSSVYLQTGQMHPAPMTLVLRGETVDGEEGVLFVHYPDGRSTGDAFVMVKTENEASQALLKHKETMGARYIELFRSTTAEVQQVFRRSQDPKNFQTSLKDIPFAPLPILPPEMLTGGNKKDCIRVRNLPIECGIEQILEFLGIHSQHIVAQGVHMVYNAHGQPSGEAFIQMNSEGASFNAATHKNNKYMFFNGKKRYIEVIQCSGEDMNHILLGLVPSNLIPTNIQRQTMYSSHRAPPGLPMSALQPQMLPPSMPMSLGAPSQSSTISISSGQPTLSSNGFHPNTTYYPMQVFYYPTPPLTSSVYLQTGQMHPAPMTLVLRGETGQY</sequence>
<dbReference type="PANTHER" id="PTHR13976">
    <property type="entry name" value="HETEROGENEOUS NUCLEAR RIBONUCLEOPROTEIN-RELATED"/>
    <property type="match status" value="1"/>
</dbReference>
<evidence type="ECO:0000256" key="4">
    <source>
        <dbReference type="ARBA" id="ARBA00022884"/>
    </source>
</evidence>
<dbReference type="Proteomes" id="UP000663845">
    <property type="component" value="Unassembled WGS sequence"/>
</dbReference>
<dbReference type="GO" id="GO:0003723">
    <property type="term" value="F:RNA binding"/>
    <property type="evidence" value="ECO:0007669"/>
    <property type="project" value="UniProtKB-UniRule"/>
</dbReference>
<evidence type="ECO:0000313" key="8">
    <source>
        <dbReference type="EMBL" id="CAF1438389.1"/>
    </source>
</evidence>
<protein>
    <recommendedName>
        <fullName evidence="7">RRM domain-containing protein</fullName>
    </recommendedName>
</protein>
<dbReference type="Gene3D" id="3.30.420.10">
    <property type="entry name" value="Ribonuclease H-like superfamily/Ribonuclease H"/>
    <property type="match status" value="1"/>
</dbReference>
<dbReference type="InterPro" id="IPR035979">
    <property type="entry name" value="RBD_domain_sf"/>
</dbReference>
<organism evidence="8 9">
    <name type="scientific">Adineta steineri</name>
    <dbReference type="NCBI Taxonomy" id="433720"/>
    <lineage>
        <taxon>Eukaryota</taxon>
        <taxon>Metazoa</taxon>
        <taxon>Spiralia</taxon>
        <taxon>Gnathifera</taxon>
        <taxon>Rotifera</taxon>
        <taxon>Eurotatoria</taxon>
        <taxon>Bdelloidea</taxon>
        <taxon>Adinetida</taxon>
        <taxon>Adinetidae</taxon>
        <taxon>Adineta</taxon>
    </lineage>
</organism>
<proteinExistence type="inferred from homology"/>
<comment type="similarity">
    <text evidence="1">Belongs to the ESRP family.</text>
</comment>
<dbReference type="SUPFAM" id="SSF53098">
    <property type="entry name" value="Ribonuclease H-like"/>
    <property type="match status" value="1"/>
</dbReference>
<evidence type="ECO:0000259" key="7">
    <source>
        <dbReference type="PROSITE" id="PS50102"/>
    </source>
</evidence>
<keyword evidence="4 6" id="KW-0694">RNA-binding</keyword>
<name>A0A815NHN1_9BILA</name>
<keyword evidence="5" id="KW-0508">mRNA splicing</keyword>
<keyword evidence="3" id="KW-0677">Repeat</keyword>
<dbReference type="AlphaFoldDB" id="A0A815NHN1"/>
<dbReference type="PROSITE" id="PS50102">
    <property type="entry name" value="RRM"/>
    <property type="match status" value="1"/>
</dbReference>
<reference evidence="8" key="1">
    <citation type="submission" date="2021-02" db="EMBL/GenBank/DDBJ databases">
        <authorList>
            <person name="Nowell W R."/>
        </authorList>
    </citation>
    <scope>NUCLEOTIDE SEQUENCE</scope>
</reference>